<accession>A0A9P6QZP5</accession>
<dbReference type="InterPro" id="IPR032675">
    <property type="entry name" value="LRR_dom_sf"/>
</dbReference>
<dbReference type="OrthoDB" id="2379892at2759"/>
<reference evidence="2" key="1">
    <citation type="journal article" date="2020" name="Fungal Divers.">
        <title>Resolving the Mortierellaceae phylogeny through synthesis of multi-gene phylogenetics and phylogenomics.</title>
        <authorList>
            <person name="Vandepol N."/>
            <person name="Liber J."/>
            <person name="Desiro A."/>
            <person name="Na H."/>
            <person name="Kennedy M."/>
            <person name="Barry K."/>
            <person name="Grigoriev I.V."/>
            <person name="Miller A.N."/>
            <person name="O'Donnell K."/>
            <person name="Stajich J.E."/>
            <person name="Bonito G."/>
        </authorList>
    </citation>
    <scope>NUCLEOTIDE SEQUENCE</scope>
    <source>
        <strain evidence="2">REB-010B</strain>
    </source>
</reference>
<dbReference type="Gene3D" id="3.80.10.10">
    <property type="entry name" value="Ribonuclease Inhibitor"/>
    <property type="match status" value="2"/>
</dbReference>
<evidence type="ECO:0008006" key="4">
    <source>
        <dbReference type="Google" id="ProtNLM"/>
    </source>
</evidence>
<name>A0A9P6QZP5_9FUNG</name>
<dbReference type="Proteomes" id="UP000738325">
    <property type="component" value="Unassembled WGS sequence"/>
</dbReference>
<protein>
    <recommendedName>
        <fullName evidence="4">F-box domain-containing protein</fullName>
    </recommendedName>
</protein>
<feature type="region of interest" description="Disordered" evidence="1">
    <location>
        <begin position="412"/>
        <end position="433"/>
    </location>
</feature>
<dbReference type="EMBL" id="JAAAIP010001550">
    <property type="protein sequence ID" value="KAG0305724.1"/>
    <property type="molecule type" value="Genomic_DNA"/>
</dbReference>
<dbReference type="AlphaFoldDB" id="A0A9P6QZP5"/>
<feature type="region of interest" description="Disordered" evidence="1">
    <location>
        <begin position="238"/>
        <end position="263"/>
    </location>
</feature>
<gene>
    <name evidence="2" type="ORF">BGZ99_001996</name>
</gene>
<evidence type="ECO:0000313" key="3">
    <source>
        <dbReference type="Proteomes" id="UP000738325"/>
    </source>
</evidence>
<evidence type="ECO:0000256" key="1">
    <source>
        <dbReference type="SAM" id="MobiDB-lite"/>
    </source>
</evidence>
<comment type="caution">
    <text evidence="2">The sequence shown here is derived from an EMBL/GenBank/DDBJ whole genome shotgun (WGS) entry which is preliminary data.</text>
</comment>
<dbReference type="SUPFAM" id="SSF52047">
    <property type="entry name" value="RNI-like"/>
    <property type="match status" value="1"/>
</dbReference>
<feature type="compositionally biased region" description="Low complexity" evidence="1">
    <location>
        <begin position="414"/>
        <end position="425"/>
    </location>
</feature>
<proteinExistence type="predicted"/>
<feature type="compositionally biased region" description="Acidic residues" evidence="1">
    <location>
        <begin position="247"/>
        <end position="261"/>
    </location>
</feature>
<evidence type="ECO:0000313" key="2">
    <source>
        <dbReference type="EMBL" id="KAG0305724.1"/>
    </source>
</evidence>
<sequence>MTSTRPHPLEIPQIIALVGQFIPLWTFSDDVDGHEFLIRDVFQPRDLLSAALVNRAFHRTLTPLLWHVYDDSLVYDINRDGSIKRRRDDSSHHVRIPSKVLFAQCHHFRVFHNTFRVLTKTRYPLPLHHTRFLKTCTHLQELTLSRSVKDKLACELISMNPTLRLLSWECVDYIWPVMRQRNYDALSVLHKLETLHLSRFAVDHEQLCEAVLRRNAASLKELSLMTMVGFNSEEVWGPIPRRSHSDQEEEEEEKEEEDDLDGDRQKYSENAMSVPTAQGILLSNLKTLRLGCIWGESSISASVMEMDGYTIADDEETAAIFADEDPTQTDYDTITLNNFALPGLLRCCPALESLFLDPDRDTDINKIGQLLREYCPRFNTIRRLRWSSLFFNRDPEEDSPCSLLIQGCKPPLSPSTASSLSTDSAKVSSGTERDVRGQGLKHFEMGLWFLDAAITSALLVHASSLQIIEIDFRGGEKTNIENAGRLLQLCPRLKRFAIKGGRVNWDAQDGMLLFQHEWGCQQLENLQLFGIADEYDQDEQEVQGQAASKSKSKFLTPAHWQTAREPRYGERKLNSANGIVFRRALFERADSMPKLVYLILNERHYKKIEPN</sequence>
<keyword evidence="3" id="KW-1185">Reference proteome</keyword>
<organism evidence="2 3">
    <name type="scientific">Dissophora globulifera</name>
    <dbReference type="NCBI Taxonomy" id="979702"/>
    <lineage>
        <taxon>Eukaryota</taxon>
        <taxon>Fungi</taxon>
        <taxon>Fungi incertae sedis</taxon>
        <taxon>Mucoromycota</taxon>
        <taxon>Mortierellomycotina</taxon>
        <taxon>Mortierellomycetes</taxon>
        <taxon>Mortierellales</taxon>
        <taxon>Mortierellaceae</taxon>
        <taxon>Dissophora</taxon>
    </lineage>
</organism>